<name>A0ABN8SI23_9CNID</name>
<keyword evidence="3" id="KW-1185">Reference proteome</keyword>
<dbReference type="EMBL" id="CALNXI010002778">
    <property type="protein sequence ID" value="CAH3190665.1"/>
    <property type="molecule type" value="Genomic_DNA"/>
</dbReference>
<organism evidence="2 3">
    <name type="scientific">Porites evermanni</name>
    <dbReference type="NCBI Taxonomy" id="104178"/>
    <lineage>
        <taxon>Eukaryota</taxon>
        <taxon>Metazoa</taxon>
        <taxon>Cnidaria</taxon>
        <taxon>Anthozoa</taxon>
        <taxon>Hexacorallia</taxon>
        <taxon>Scleractinia</taxon>
        <taxon>Fungiina</taxon>
        <taxon>Poritidae</taxon>
        <taxon>Porites</taxon>
    </lineage>
</organism>
<keyword evidence="1" id="KW-0812">Transmembrane</keyword>
<feature type="transmembrane region" description="Helical" evidence="1">
    <location>
        <begin position="67"/>
        <end position="95"/>
    </location>
</feature>
<reference evidence="2 3" key="1">
    <citation type="submission" date="2022-05" db="EMBL/GenBank/DDBJ databases">
        <authorList>
            <consortium name="Genoscope - CEA"/>
            <person name="William W."/>
        </authorList>
    </citation>
    <scope>NUCLEOTIDE SEQUENCE [LARGE SCALE GENOMIC DNA]</scope>
</reference>
<evidence type="ECO:0000313" key="2">
    <source>
        <dbReference type="EMBL" id="CAH3190665.1"/>
    </source>
</evidence>
<keyword evidence="1" id="KW-0472">Membrane</keyword>
<dbReference type="Proteomes" id="UP001159427">
    <property type="component" value="Unassembled WGS sequence"/>
</dbReference>
<proteinExistence type="predicted"/>
<keyword evidence="1" id="KW-1133">Transmembrane helix</keyword>
<sequence>MYITYICNQEQHQYTAQVRKYSVYGIAKVNLIYVDSCQTQDGGQNECDDVVMCSQEFSEWHKRQRSFGFGVAFGVGAGFLIGVAVSVSVAVLVSVAVADGVAVKVELSAAVCVGIDFGVGVRVGVDVGSGRNESRALKQHNGESKENVTYLVNYAFCNTTASEAKTYSIAVVTLQTFN</sequence>
<evidence type="ECO:0000313" key="3">
    <source>
        <dbReference type="Proteomes" id="UP001159427"/>
    </source>
</evidence>
<comment type="caution">
    <text evidence="2">The sequence shown here is derived from an EMBL/GenBank/DDBJ whole genome shotgun (WGS) entry which is preliminary data.</text>
</comment>
<accession>A0ABN8SI23</accession>
<protein>
    <submittedName>
        <fullName evidence="2">Uncharacterized protein</fullName>
    </submittedName>
</protein>
<gene>
    <name evidence="2" type="ORF">PEVE_00020700</name>
</gene>
<evidence type="ECO:0000256" key="1">
    <source>
        <dbReference type="SAM" id="Phobius"/>
    </source>
</evidence>